<gene>
    <name evidence="2" type="ORF">EI982_12970</name>
</gene>
<comment type="function">
    <text evidence="1">Involved in the import of queuosine (Q) precursors, required for Q precursor salvage.</text>
</comment>
<dbReference type="PANTHER" id="PTHR34300">
    <property type="entry name" value="QUEUOSINE PRECURSOR TRANSPORTER-RELATED"/>
    <property type="match status" value="1"/>
</dbReference>
<sequence>MSAGRDAWPVGRVAILALFVTALVTAQLTASKVLAIPLPVAVPRIGATVSLPGAALAYALTFFASDCYAELYGRRAAQVMVNVAFVMNFVLLALVWSTIMAPASPNSPVDPASFAAVLGASTNIVAGSLLAYIVSQNWDVLVFHRLREATEGDFLWLRNIASTATSQAIDTVIFVGVAFYLLPRYAGIGEATPWSLVVGLMLGQYLLKLLIALVDTPFVYAVVGLVRSRADAAAKAAAAATGEPERE</sequence>
<feature type="transmembrane region" description="Helical" evidence="1">
    <location>
        <begin position="111"/>
        <end position="134"/>
    </location>
</feature>
<dbReference type="Pfam" id="PF02592">
    <property type="entry name" value="Vut_1"/>
    <property type="match status" value="1"/>
</dbReference>
<protein>
    <recommendedName>
        <fullName evidence="1">Probable queuosine precursor transporter</fullName>
        <shortName evidence="1">Q precursor transporter</shortName>
    </recommendedName>
</protein>
<dbReference type="PANTHER" id="PTHR34300:SF2">
    <property type="entry name" value="QUEUOSINE PRECURSOR TRANSPORTER-RELATED"/>
    <property type="match status" value="1"/>
</dbReference>
<feature type="transmembrane region" description="Helical" evidence="1">
    <location>
        <begin position="202"/>
        <end position="226"/>
    </location>
</feature>
<dbReference type="InterPro" id="IPR003744">
    <property type="entry name" value="YhhQ"/>
</dbReference>
<dbReference type="NCBIfam" id="TIGR00697">
    <property type="entry name" value="queuosine precursor transporter"/>
    <property type="match status" value="1"/>
</dbReference>
<keyword evidence="1" id="KW-1133">Transmembrane helix</keyword>
<dbReference type="HAMAP" id="MF_02088">
    <property type="entry name" value="Q_prec_transport"/>
    <property type="match status" value="1"/>
</dbReference>
<proteinExistence type="inferred from homology"/>
<organism evidence="2 3">
    <name type="scientific">Haloplanus rallus</name>
    <dbReference type="NCBI Taxonomy" id="1816183"/>
    <lineage>
        <taxon>Archaea</taxon>
        <taxon>Methanobacteriati</taxon>
        <taxon>Methanobacteriota</taxon>
        <taxon>Stenosarchaea group</taxon>
        <taxon>Halobacteria</taxon>
        <taxon>Halobacteriales</taxon>
        <taxon>Haloferacaceae</taxon>
        <taxon>Haloplanus</taxon>
    </lineage>
</organism>
<evidence type="ECO:0000256" key="1">
    <source>
        <dbReference type="HAMAP-Rule" id="MF_02088"/>
    </source>
</evidence>
<keyword evidence="1" id="KW-0472">Membrane</keyword>
<dbReference type="EMBL" id="CP034345">
    <property type="protein sequence ID" value="QGX95639.1"/>
    <property type="molecule type" value="Genomic_DNA"/>
</dbReference>
<evidence type="ECO:0000313" key="3">
    <source>
        <dbReference type="Proteomes" id="UP000428325"/>
    </source>
</evidence>
<comment type="subcellular location">
    <subcellularLocation>
        <location evidence="1">Cell membrane</location>
        <topology evidence="1">Multi-pass membrane protein</topology>
    </subcellularLocation>
</comment>
<evidence type="ECO:0000313" key="2">
    <source>
        <dbReference type="EMBL" id="QGX95639.1"/>
    </source>
</evidence>
<dbReference type="GO" id="GO:0005886">
    <property type="term" value="C:plasma membrane"/>
    <property type="evidence" value="ECO:0007669"/>
    <property type="project" value="UniProtKB-SubCell"/>
</dbReference>
<feature type="transmembrane region" description="Helical" evidence="1">
    <location>
        <begin position="45"/>
        <end position="64"/>
    </location>
</feature>
<comment type="similarity">
    <text evidence="1">Belongs to the vitamin uptake transporter (VUT/ECF) (TC 2.A.88) family. Q precursor transporter subfamily.</text>
</comment>
<dbReference type="GeneID" id="99246961"/>
<keyword evidence="1" id="KW-0812">Transmembrane</keyword>
<dbReference type="OrthoDB" id="82146at2157"/>
<dbReference type="RefSeq" id="WP_157690099.1">
    <property type="nucleotide sequence ID" value="NZ_CP034345.1"/>
</dbReference>
<keyword evidence="3" id="KW-1185">Reference proteome</keyword>
<keyword evidence="1" id="KW-0813">Transport</keyword>
<keyword evidence="1" id="KW-1003">Cell membrane</keyword>
<dbReference type="Proteomes" id="UP000428325">
    <property type="component" value="Chromosome"/>
</dbReference>
<dbReference type="KEGG" id="hra:EI982_12970"/>
<name>A0A6B9FFR8_9EURY</name>
<reference evidence="2 3" key="1">
    <citation type="submission" date="2018-12" db="EMBL/GenBank/DDBJ databases">
        <title>Complete genome sequence of Haloplanus rallus MBLA0036.</title>
        <authorList>
            <person name="Nam Y.-d."/>
            <person name="Kang J."/>
            <person name="Chung W.-H."/>
            <person name="Park Y.S."/>
        </authorList>
    </citation>
    <scope>NUCLEOTIDE SEQUENCE [LARGE SCALE GENOMIC DNA]</scope>
    <source>
        <strain evidence="2 3">MBLA0036</strain>
    </source>
</reference>
<accession>A0A6B9FFR8</accession>
<dbReference type="AlphaFoldDB" id="A0A6B9FFR8"/>
<feature type="transmembrane region" description="Helical" evidence="1">
    <location>
        <begin position="76"/>
        <end position="99"/>
    </location>
</feature>
<dbReference type="GO" id="GO:0022857">
    <property type="term" value="F:transmembrane transporter activity"/>
    <property type="evidence" value="ECO:0007669"/>
    <property type="project" value="UniProtKB-UniRule"/>
</dbReference>